<feature type="compositionally biased region" description="Basic and acidic residues" evidence="8">
    <location>
        <begin position="230"/>
        <end position="240"/>
    </location>
</feature>
<dbReference type="SMART" id="SM00360">
    <property type="entry name" value="RRM"/>
    <property type="match status" value="1"/>
</dbReference>
<dbReference type="PhylomeDB" id="R7Q235"/>
<dbReference type="KEGG" id="ccp:CHC_T00001532001"/>
<dbReference type="Pfam" id="PF12220">
    <property type="entry name" value="U1snRNP70_N"/>
    <property type="match status" value="1"/>
</dbReference>
<feature type="region of interest" description="Disordered" evidence="8">
    <location>
        <begin position="32"/>
        <end position="51"/>
    </location>
</feature>
<keyword evidence="4 7" id="KW-0694">RNA-binding</keyword>
<dbReference type="Gramene" id="CDF32652">
    <property type="protein sequence ID" value="CDF32652"/>
    <property type="gene ID" value="CHC_T00001532001"/>
</dbReference>
<dbReference type="Proteomes" id="UP000012073">
    <property type="component" value="Unassembled WGS sequence"/>
</dbReference>
<dbReference type="InterPro" id="IPR022023">
    <property type="entry name" value="U1snRNP70_N"/>
</dbReference>
<dbReference type="InterPro" id="IPR000504">
    <property type="entry name" value="RRM_dom"/>
</dbReference>
<evidence type="ECO:0000256" key="5">
    <source>
        <dbReference type="ARBA" id="ARBA00023242"/>
    </source>
</evidence>
<feature type="domain" description="RRM" evidence="9">
    <location>
        <begin position="128"/>
        <end position="205"/>
    </location>
</feature>
<proteinExistence type="predicted"/>
<evidence type="ECO:0000256" key="8">
    <source>
        <dbReference type="SAM" id="MobiDB-lite"/>
    </source>
</evidence>
<keyword evidence="5" id="KW-0539">Nucleus</keyword>
<dbReference type="GO" id="GO:0005685">
    <property type="term" value="C:U1 snRNP"/>
    <property type="evidence" value="ECO:0007669"/>
    <property type="project" value="TreeGrafter"/>
</dbReference>
<evidence type="ECO:0000259" key="9">
    <source>
        <dbReference type="PROSITE" id="PS50102"/>
    </source>
</evidence>
<accession>R7Q235</accession>
<evidence type="ECO:0000256" key="6">
    <source>
        <dbReference type="ARBA" id="ARBA00023274"/>
    </source>
</evidence>
<dbReference type="GO" id="GO:0003729">
    <property type="term" value="F:mRNA binding"/>
    <property type="evidence" value="ECO:0007669"/>
    <property type="project" value="TreeGrafter"/>
</dbReference>
<keyword evidence="11" id="KW-1185">Reference proteome</keyword>
<feature type="region of interest" description="Disordered" evidence="8">
    <location>
        <begin position="58"/>
        <end position="92"/>
    </location>
</feature>
<evidence type="ECO:0000256" key="3">
    <source>
        <dbReference type="ARBA" id="ARBA00016996"/>
    </source>
</evidence>
<organism evidence="10 11">
    <name type="scientific">Chondrus crispus</name>
    <name type="common">Carrageen Irish moss</name>
    <name type="synonym">Polymorpha crispa</name>
    <dbReference type="NCBI Taxonomy" id="2769"/>
    <lineage>
        <taxon>Eukaryota</taxon>
        <taxon>Rhodophyta</taxon>
        <taxon>Florideophyceae</taxon>
        <taxon>Rhodymeniophycidae</taxon>
        <taxon>Gigartinales</taxon>
        <taxon>Gigartinaceae</taxon>
        <taxon>Chondrus</taxon>
    </lineage>
</organism>
<dbReference type="GO" id="GO:0000398">
    <property type="term" value="P:mRNA splicing, via spliceosome"/>
    <property type="evidence" value="ECO:0007669"/>
    <property type="project" value="TreeGrafter"/>
</dbReference>
<evidence type="ECO:0000256" key="2">
    <source>
        <dbReference type="ARBA" id="ARBA00004642"/>
    </source>
</evidence>
<name>R7Q235_CHOCR</name>
<dbReference type="InterPro" id="IPR051183">
    <property type="entry name" value="U1_U11-U12_snRNP_70-35kDa"/>
</dbReference>
<dbReference type="Gene3D" id="3.30.70.330">
    <property type="match status" value="1"/>
</dbReference>
<dbReference type="GO" id="GO:0016607">
    <property type="term" value="C:nuclear speck"/>
    <property type="evidence" value="ECO:0007669"/>
    <property type="project" value="UniProtKB-SubCell"/>
</dbReference>
<feature type="region of interest" description="Disordered" evidence="8">
    <location>
        <begin position="1"/>
        <end position="21"/>
    </location>
</feature>
<dbReference type="GO" id="GO:0030619">
    <property type="term" value="F:U1 snRNA binding"/>
    <property type="evidence" value="ECO:0007669"/>
    <property type="project" value="TreeGrafter"/>
</dbReference>
<dbReference type="RefSeq" id="XP_005712423.1">
    <property type="nucleotide sequence ID" value="XM_005712366.1"/>
</dbReference>
<dbReference type="EMBL" id="HG001531">
    <property type="protein sequence ID" value="CDF32652.1"/>
    <property type="molecule type" value="Genomic_DNA"/>
</dbReference>
<protein>
    <recommendedName>
        <fullName evidence="3">U1 small nuclear ribonucleoprotein 70 kDa</fullName>
    </recommendedName>
</protein>
<evidence type="ECO:0000256" key="1">
    <source>
        <dbReference type="ARBA" id="ARBA00004324"/>
    </source>
</evidence>
<dbReference type="STRING" id="2769.R7Q235"/>
<reference evidence="11" key="1">
    <citation type="journal article" date="2013" name="Proc. Natl. Acad. Sci. U.S.A.">
        <title>Genome structure and metabolic features in the red seaweed Chondrus crispus shed light on evolution of the Archaeplastida.</title>
        <authorList>
            <person name="Collen J."/>
            <person name="Porcel B."/>
            <person name="Carre W."/>
            <person name="Ball S.G."/>
            <person name="Chaparro C."/>
            <person name="Tonon T."/>
            <person name="Barbeyron T."/>
            <person name="Michel G."/>
            <person name="Noel B."/>
            <person name="Valentin K."/>
            <person name="Elias M."/>
            <person name="Artiguenave F."/>
            <person name="Arun A."/>
            <person name="Aury J.M."/>
            <person name="Barbosa-Neto J.F."/>
            <person name="Bothwell J.H."/>
            <person name="Bouget F.Y."/>
            <person name="Brillet L."/>
            <person name="Cabello-Hurtado F."/>
            <person name="Capella-Gutierrez S."/>
            <person name="Charrier B."/>
            <person name="Cladiere L."/>
            <person name="Cock J.M."/>
            <person name="Coelho S.M."/>
            <person name="Colleoni C."/>
            <person name="Czjzek M."/>
            <person name="Da Silva C."/>
            <person name="Delage L."/>
            <person name="Denoeud F."/>
            <person name="Deschamps P."/>
            <person name="Dittami S.M."/>
            <person name="Gabaldon T."/>
            <person name="Gachon C.M."/>
            <person name="Groisillier A."/>
            <person name="Herve C."/>
            <person name="Jabbari K."/>
            <person name="Katinka M."/>
            <person name="Kloareg B."/>
            <person name="Kowalczyk N."/>
            <person name="Labadie K."/>
            <person name="Leblanc C."/>
            <person name="Lopez P.J."/>
            <person name="McLachlan D.H."/>
            <person name="Meslet-Cladiere L."/>
            <person name="Moustafa A."/>
            <person name="Nehr Z."/>
            <person name="Nyvall Collen P."/>
            <person name="Panaud O."/>
            <person name="Partensky F."/>
            <person name="Poulain J."/>
            <person name="Rensing S.A."/>
            <person name="Rousvoal S."/>
            <person name="Samson G."/>
            <person name="Symeonidi A."/>
            <person name="Weissenbach J."/>
            <person name="Zambounis A."/>
            <person name="Wincker P."/>
            <person name="Boyen C."/>
        </authorList>
    </citation>
    <scope>NUCLEOTIDE SEQUENCE [LARGE SCALE GENOMIC DNA]</scope>
    <source>
        <strain evidence="11">cv. Stackhouse</strain>
    </source>
</reference>
<dbReference type="PANTHER" id="PTHR13952:SF5">
    <property type="entry name" value="U1 SMALL NUCLEAR RIBONUCLEOPROTEIN 70 KDA"/>
    <property type="match status" value="1"/>
</dbReference>
<dbReference type="GO" id="GO:0071011">
    <property type="term" value="C:precatalytic spliceosome"/>
    <property type="evidence" value="ECO:0007669"/>
    <property type="project" value="TreeGrafter"/>
</dbReference>
<evidence type="ECO:0000313" key="10">
    <source>
        <dbReference type="EMBL" id="CDF32652.1"/>
    </source>
</evidence>
<evidence type="ECO:0000256" key="4">
    <source>
        <dbReference type="ARBA" id="ARBA00022884"/>
    </source>
</evidence>
<dbReference type="OMA" id="PPKFYDG"/>
<dbReference type="GeneID" id="17320134"/>
<dbReference type="OrthoDB" id="4207594at2759"/>
<comment type="subcellular location">
    <subcellularLocation>
        <location evidence="1">Nucleus speckle</location>
    </subcellularLocation>
    <subcellularLocation>
        <location evidence="2">Nucleus</location>
        <location evidence="2">Nucleoplasm</location>
    </subcellularLocation>
</comment>
<feature type="region of interest" description="Disordered" evidence="8">
    <location>
        <begin position="220"/>
        <end position="240"/>
    </location>
</feature>
<evidence type="ECO:0000313" key="11">
    <source>
        <dbReference type="Proteomes" id="UP000012073"/>
    </source>
</evidence>
<dbReference type="PROSITE" id="PS50102">
    <property type="entry name" value="RRM"/>
    <property type="match status" value="1"/>
</dbReference>
<sequence length="240" mass="27924">MPSGPHAGNRNRPAYSGQQRFRFPKQIIQLFAPRKPIEFKPPPRQRKLKPMTGLGTFVSMFEDPKDQRDTKMADGNEGKPETSFETPAQRRRRVRNEALRKVSEIVEKRREEWDPKSDDSAKTKNAYSTLFVANLPFAMVEKSLRDVFEVYGPVATVVMPSDREEVSRGYAFVEFERERDMKIAWREANGMRVGGRRILVDVERGRTVDGWLPNRLDGPNNACTRKRRSERREVRQRLES</sequence>
<feature type="compositionally biased region" description="Basic and acidic residues" evidence="8">
    <location>
        <begin position="62"/>
        <end position="82"/>
    </location>
</feature>
<dbReference type="AlphaFoldDB" id="R7Q235"/>
<dbReference type="GO" id="GO:0071004">
    <property type="term" value="C:U2-type prespliceosome"/>
    <property type="evidence" value="ECO:0007669"/>
    <property type="project" value="TreeGrafter"/>
</dbReference>
<dbReference type="PANTHER" id="PTHR13952">
    <property type="entry name" value="U1 SMALL NUCLEAR RIBONUCLEOPROTEIN 70 KD"/>
    <property type="match status" value="1"/>
</dbReference>
<dbReference type="InterPro" id="IPR012677">
    <property type="entry name" value="Nucleotide-bd_a/b_plait_sf"/>
</dbReference>
<gene>
    <name evidence="10" type="ORF">CHC_T00001532001</name>
</gene>
<keyword evidence="6" id="KW-0687">Ribonucleoprotein</keyword>
<evidence type="ECO:0000256" key="7">
    <source>
        <dbReference type="PROSITE-ProRule" id="PRU00176"/>
    </source>
</evidence>
<dbReference type="InterPro" id="IPR035979">
    <property type="entry name" value="RBD_domain_sf"/>
</dbReference>
<dbReference type="Pfam" id="PF00076">
    <property type="entry name" value="RRM_1"/>
    <property type="match status" value="1"/>
</dbReference>
<dbReference type="SUPFAM" id="SSF54928">
    <property type="entry name" value="RNA-binding domain, RBD"/>
    <property type="match status" value="1"/>
</dbReference>
<dbReference type="FunFam" id="3.30.70.330:FF:001585">
    <property type="entry name" value="U1 small nuclear ribonucleoprotein 70 kDa"/>
    <property type="match status" value="1"/>
</dbReference>